<proteinExistence type="predicted"/>
<accession>A0A392Q2Y8</accession>
<dbReference type="Pfam" id="PF00078">
    <property type="entry name" value="RVT_1"/>
    <property type="match status" value="1"/>
</dbReference>
<evidence type="ECO:0000256" key="1">
    <source>
        <dbReference type="SAM" id="Phobius"/>
    </source>
</evidence>
<reference evidence="3 4" key="1">
    <citation type="journal article" date="2018" name="Front. Plant Sci.">
        <title>Red Clover (Trifolium pratense) and Zigzag Clover (T. medium) - A Picture of Genomic Similarities and Differences.</title>
        <authorList>
            <person name="Dluhosova J."/>
            <person name="Istvanek J."/>
            <person name="Nedelnik J."/>
            <person name="Repkova J."/>
        </authorList>
    </citation>
    <scope>NUCLEOTIDE SEQUENCE [LARGE SCALE GENOMIC DNA]</scope>
    <source>
        <strain evidence="4">cv. 10/8</strain>
        <tissue evidence="3">Leaf</tissue>
    </source>
</reference>
<keyword evidence="1" id="KW-0472">Membrane</keyword>
<dbReference type="Proteomes" id="UP000265520">
    <property type="component" value="Unassembled WGS sequence"/>
</dbReference>
<evidence type="ECO:0000313" key="3">
    <source>
        <dbReference type="EMBL" id="MCI18209.1"/>
    </source>
</evidence>
<name>A0A392Q2Y8_9FABA</name>
<evidence type="ECO:0000313" key="4">
    <source>
        <dbReference type="Proteomes" id="UP000265520"/>
    </source>
</evidence>
<dbReference type="AlphaFoldDB" id="A0A392Q2Y8"/>
<evidence type="ECO:0000259" key="2">
    <source>
        <dbReference type="Pfam" id="PF00078"/>
    </source>
</evidence>
<dbReference type="EMBL" id="LXQA010109045">
    <property type="protein sequence ID" value="MCI18209.1"/>
    <property type="molecule type" value="Genomic_DNA"/>
</dbReference>
<feature type="transmembrane region" description="Helical" evidence="1">
    <location>
        <begin position="21"/>
        <end position="43"/>
    </location>
</feature>
<organism evidence="3 4">
    <name type="scientific">Trifolium medium</name>
    <dbReference type="NCBI Taxonomy" id="97028"/>
    <lineage>
        <taxon>Eukaryota</taxon>
        <taxon>Viridiplantae</taxon>
        <taxon>Streptophyta</taxon>
        <taxon>Embryophyta</taxon>
        <taxon>Tracheophyta</taxon>
        <taxon>Spermatophyta</taxon>
        <taxon>Magnoliopsida</taxon>
        <taxon>eudicotyledons</taxon>
        <taxon>Gunneridae</taxon>
        <taxon>Pentapetalae</taxon>
        <taxon>rosids</taxon>
        <taxon>fabids</taxon>
        <taxon>Fabales</taxon>
        <taxon>Fabaceae</taxon>
        <taxon>Papilionoideae</taxon>
        <taxon>50 kb inversion clade</taxon>
        <taxon>NPAAA clade</taxon>
        <taxon>Hologalegina</taxon>
        <taxon>IRL clade</taxon>
        <taxon>Trifolieae</taxon>
        <taxon>Trifolium</taxon>
    </lineage>
</organism>
<keyword evidence="4" id="KW-1185">Reference proteome</keyword>
<keyword evidence="1" id="KW-0812">Transmembrane</keyword>
<keyword evidence="1" id="KW-1133">Transmembrane helix</keyword>
<sequence length="98" mass="11010">MAKAYDRIEWQFLNDTLLTMGFPPNLVATIMLCVSTVSFAVLANGQPSTTIHPHRGIRQGDPLSPYLFIICADVLSSLITKKQEEGPERKKLLSCWKF</sequence>
<feature type="domain" description="Reverse transcriptase" evidence="2">
    <location>
        <begin position="2"/>
        <end position="82"/>
    </location>
</feature>
<dbReference type="PANTHER" id="PTHR19446">
    <property type="entry name" value="REVERSE TRANSCRIPTASES"/>
    <property type="match status" value="1"/>
</dbReference>
<comment type="caution">
    <text evidence="3">The sequence shown here is derived from an EMBL/GenBank/DDBJ whole genome shotgun (WGS) entry which is preliminary data.</text>
</comment>
<protein>
    <submittedName>
        <fullName evidence="3">Putative ribonuclease H protein</fullName>
    </submittedName>
</protein>
<dbReference type="InterPro" id="IPR000477">
    <property type="entry name" value="RT_dom"/>
</dbReference>